<dbReference type="AlphaFoldDB" id="A0A0C9VP08"/>
<name>A0A0C9VP08_SPHS4</name>
<sequence length="226" mass="25603">MPGFSDQPVEIFDNVHTNLSHPKDLLSLSSASRRAASFSAICTHLRNDSVRLFRPGGPPVPPPTPGRSFEAQSISADELAQLRDILPNVLSSVGNLKRFAWMRLKSQYVDLGAGGNAQTNLPPRLTQVSLLMVELSWDPVTTEVFLSHLIHHQPQIQKFAMQQWMWNTERAAFPLLLEDAHWPNLTHYTLTGRYIERFPSEYTFGDTQACMELFLARHNFFSRSPC</sequence>
<gene>
    <name evidence="1" type="ORF">M422DRAFT_257593</name>
</gene>
<protein>
    <submittedName>
        <fullName evidence="1">Uncharacterized protein</fullName>
    </submittedName>
</protein>
<evidence type="ECO:0000313" key="2">
    <source>
        <dbReference type="Proteomes" id="UP000054279"/>
    </source>
</evidence>
<proteinExistence type="predicted"/>
<accession>A0A0C9VP08</accession>
<dbReference type="EMBL" id="KN837151">
    <property type="protein sequence ID" value="KIJ39541.1"/>
    <property type="molecule type" value="Genomic_DNA"/>
</dbReference>
<dbReference type="Proteomes" id="UP000054279">
    <property type="component" value="Unassembled WGS sequence"/>
</dbReference>
<dbReference type="HOGENOM" id="CLU_1225458_0_0_1"/>
<reference evidence="1 2" key="1">
    <citation type="submission" date="2014-06" db="EMBL/GenBank/DDBJ databases">
        <title>Evolutionary Origins and Diversification of the Mycorrhizal Mutualists.</title>
        <authorList>
            <consortium name="DOE Joint Genome Institute"/>
            <consortium name="Mycorrhizal Genomics Consortium"/>
            <person name="Kohler A."/>
            <person name="Kuo A."/>
            <person name="Nagy L.G."/>
            <person name="Floudas D."/>
            <person name="Copeland A."/>
            <person name="Barry K.W."/>
            <person name="Cichocki N."/>
            <person name="Veneault-Fourrey C."/>
            <person name="LaButti K."/>
            <person name="Lindquist E.A."/>
            <person name="Lipzen A."/>
            <person name="Lundell T."/>
            <person name="Morin E."/>
            <person name="Murat C."/>
            <person name="Riley R."/>
            <person name="Ohm R."/>
            <person name="Sun H."/>
            <person name="Tunlid A."/>
            <person name="Henrissat B."/>
            <person name="Grigoriev I.V."/>
            <person name="Hibbett D.S."/>
            <person name="Martin F."/>
        </authorList>
    </citation>
    <scope>NUCLEOTIDE SEQUENCE [LARGE SCALE GENOMIC DNA]</scope>
    <source>
        <strain evidence="1 2">SS14</strain>
    </source>
</reference>
<keyword evidence="2" id="KW-1185">Reference proteome</keyword>
<organism evidence="1 2">
    <name type="scientific">Sphaerobolus stellatus (strain SS14)</name>
    <dbReference type="NCBI Taxonomy" id="990650"/>
    <lineage>
        <taxon>Eukaryota</taxon>
        <taxon>Fungi</taxon>
        <taxon>Dikarya</taxon>
        <taxon>Basidiomycota</taxon>
        <taxon>Agaricomycotina</taxon>
        <taxon>Agaricomycetes</taxon>
        <taxon>Phallomycetidae</taxon>
        <taxon>Geastrales</taxon>
        <taxon>Sphaerobolaceae</taxon>
        <taxon>Sphaerobolus</taxon>
    </lineage>
</organism>
<evidence type="ECO:0000313" key="1">
    <source>
        <dbReference type="EMBL" id="KIJ39541.1"/>
    </source>
</evidence>